<dbReference type="Pfam" id="PF02014">
    <property type="entry name" value="Reeler"/>
    <property type="match status" value="1"/>
</dbReference>
<dbReference type="GO" id="GO:0016020">
    <property type="term" value="C:membrane"/>
    <property type="evidence" value="ECO:0007669"/>
    <property type="project" value="TreeGrafter"/>
</dbReference>
<evidence type="ECO:0000256" key="1">
    <source>
        <dbReference type="SAM" id="MobiDB-lite"/>
    </source>
</evidence>
<gene>
    <name evidence="5" type="primary">LOC105291587</name>
</gene>
<feature type="domain" description="Reelin" evidence="3">
    <location>
        <begin position="56"/>
        <end position="217"/>
    </location>
</feature>
<feature type="transmembrane region" description="Helical" evidence="2">
    <location>
        <begin position="482"/>
        <end position="503"/>
    </location>
</feature>
<accession>A0A6P3Q483</accession>
<dbReference type="PROSITE" id="PS51019">
    <property type="entry name" value="REELIN"/>
    <property type="match status" value="1"/>
</dbReference>
<keyword evidence="4" id="KW-1185">Reference proteome</keyword>
<feature type="compositionally biased region" description="Polar residues" evidence="1">
    <location>
        <begin position="368"/>
        <end position="379"/>
    </location>
</feature>
<dbReference type="PANTHER" id="PTHR45828:SF51">
    <property type="entry name" value="REELIN DOMAIN-CONTAINING PROTEIN 1"/>
    <property type="match status" value="1"/>
</dbReference>
<reference evidence="5" key="1">
    <citation type="submission" date="2025-08" db="UniProtKB">
        <authorList>
            <consortium name="RefSeq"/>
        </authorList>
    </citation>
    <scope>IDENTIFICATION</scope>
    <source>
        <tissue evidence="5">Kidney</tissue>
    </source>
</reference>
<dbReference type="KEGG" id="pvp:105291587"/>
<name>A0A6P3Q483_PTEVA</name>
<proteinExistence type="predicted"/>
<dbReference type="RefSeq" id="XP_011357762.2">
    <property type="nucleotide sequence ID" value="XM_011359460.2"/>
</dbReference>
<keyword evidence="2" id="KW-0472">Membrane</keyword>
<keyword evidence="2" id="KW-1133">Transmembrane helix</keyword>
<dbReference type="InterPro" id="IPR042307">
    <property type="entry name" value="Reeler_sf"/>
</dbReference>
<dbReference type="GeneID" id="105291587"/>
<dbReference type="InterPro" id="IPR051237">
    <property type="entry name" value="Ferric-chelate_Red/DefProt"/>
</dbReference>
<evidence type="ECO:0000259" key="3">
    <source>
        <dbReference type="PROSITE" id="PS51019"/>
    </source>
</evidence>
<protein>
    <submittedName>
        <fullName evidence="5">Uncharacterized protein LOC105291587 isoform X1</fullName>
    </submittedName>
</protein>
<dbReference type="Gene3D" id="2.60.40.4060">
    <property type="entry name" value="Reeler domain"/>
    <property type="match status" value="1"/>
</dbReference>
<feature type="region of interest" description="Disordered" evidence="1">
    <location>
        <begin position="213"/>
        <end position="236"/>
    </location>
</feature>
<feature type="compositionally biased region" description="Polar residues" evidence="1">
    <location>
        <begin position="423"/>
        <end position="434"/>
    </location>
</feature>
<dbReference type="CDD" id="cd08544">
    <property type="entry name" value="Reeler"/>
    <property type="match status" value="1"/>
</dbReference>
<dbReference type="PANTHER" id="PTHR45828">
    <property type="entry name" value="CYTOCHROME B561/FERRIC REDUCTASE TRANSMEMBRANE"/>
    <property type="match status" value="1"/>
</dbReference>
<keyword evidence="2" id="KW-0812">Transmembrane</keyword>
<organism evidence="4 5">
    <name type="scientific">Pteropus vampyrus</name>
    <name type="common">Large flying fox</name>
    <dbReference type="NCBI Taxonomy" id="132908"/>
    <lineage>
        <taxon>Eukaryota</taxon>
        <taxon>Metazoa</taxon>
        <taxon>Chordata</taxon>
        <taxon>Craniata</taxon>
        <taxon>Vertebrata</taxon>
        <taxon>Euteleostomi</taxon>
        <taxon>Mammalia</taxon>
        <taxon>Eutheria</taxon>
        <taxon>Laurasiatheria</taxon>
        <taxon>Chiroptera</taxon>
        <taxon>Yinpterochiroptera</taxon>
        <taxon>Pteropodoidea</taxon>
        <taxon>Pteropodidae</taxon>
        <taxon>Pteropodinae</taxon>
        <taxon>Pteropus</taxon>
    </lineage>
</organism>
<dbReference type="OrthoDB" id="2419613at2759"/>
<dbReference type="AlphaFoldDB" id="A0A6P3Q483"/>
<evidence type="ECO:0000313" key="5">
    <source>
        <dbReference type="RefSeq" id="XP_011357762.2"/>
    </source>
</evidence>
<feature type="region of interest" description="Disordered" evidence="1">
    <location>
        <begin position="400"/>
        <end position="472"/>
    </location>
</feature>
<feature type="region of interest" description="Disordered" evidence="1">
    <location>
        <begin position="360"/>
        <end position="379"/>
    </location>
</feature>
<evidence type="ECO:0000256" key="2">
    <source>
        <dbReference type="SAM" id="Phobius"/>
    </source>
</evidence>
<dbReference type="InterPro" id="IPR002861">
    <property type="entry name" value="Reeler_dom"/>
</dbReference>
<sequence length="574" mass="61949">MCLCNLEGEADPSSPKERSCVPSIWIEAVVSCDTRKFRMRVSAAIAGWAYTTLCLASCSSAFSHGASSGACEDMQPKHIQAQPQNPRTHHITIHTSRPFYSPGDTVSVTVRSSLDFLGFLLQARRTSDGRIAGSFVFAPLHSKPMTCFEEADTVTHSDKSRKRNLAFQWKAPAQPVGDIRFLLSVVQSYFVYWARIESSIVSHQTQSRALFHGRVEPSSPMATPGQRPEGTEGSVPAPSLPLALPRQLADTFAVALAGAAGEDSLDPVPASTGVSEFPEGEEILFQPSSHTATAVGNAWQPSGDRNPTLEPSLDVSELERLVALRSSSSGGFASSPITHPRTQENPSFDSLETCLPSDMDEQEKMEASNKTVTRPSLDTVHQTHPWRLWSFEALTGNGAGEATPSPIFHTSATPRPPIAGGQSEVSRPSASFLPQSKHKEPRMGEGNEEGGVSYPRKTNSRPEAGQEEASAPLGVQLRTPQLGILLCLSATLGMVLAAGLCYLHTQYCHRRTEVSFSEPARDAVARSDGDEIVHVRQIGENSFVVADGEYNWLTSSVGSQKNSPLRNPSSQASQ</sequence>
<evidence type="ECO:0000313" key="4">
    <source>
        <dbReference type="Proteomes" id="UP000515202"/>
    </source>
</evidence>
<feature type="region of interest" description="Disordered" evidence="1">
    <location>
        <begin position="327"/>
        <end position="354"/>
    </location>
</feature>
<dbReference type="Proteomes" id="UP000515202">
    <property type="component" value="Unplaced"/>
</dbReference>